<keyword evidence="3" id="KW-1185">Reference proteome</keyword>
<protein>
    <submittedName>
        <fullName evidence="2">Uncharacterized protein</fullName>
    </submittedName>
</protein>
<dbReference type="AlphaFoldDB" id="A0A975M4Y9"/>
<proteinExistence type="predicted"/>
<feature type="region of interest" description="Disordered" evidence="1">
    <location>
        <begin position="1"/>
        <end position="53"/>
    </location>
</feature>
<organism evidence="2 3">
    <name type="scientific">Arthrobacter jiangjiafuii</name>
    <dbReference type="NCBI Taxonomy" id="2817475"/>
    <lineage>
        <taxon>Bacteria</taxon>
        <taxon>Bacillati</taxon>
        <taxon>Actinomycetota</taxon>
        <taxon>Actinomycetes</taxon>
        <taxon>Micrococcales</taxon>
        <taxon>Micrococcaceae</taxon>
        <taxon>Arthrobacter</taxon>
    </lineage>
</organism>
<dbReference type="Proteomes" id="UP000676885">
    <property type="component" value="Chromosome"/>
</dbReference>
<sequence>MRYFNLPSLSIEPSPHLPAAGECETTPLPESDQTHPAQEHPPSDVATTATASMKPRKERISVFSMLVRLHASFARAEAVHQARLDDFWAGPERHMLAHYTYSAK</sequence>
<evidence type="ECO:0000313" key="3">
    <source>
        <dbReference type="Proteomes" id="UP000676885"/>
    </source>
</evidence>
<reference evidence="2 3" key="1">
    <citation type="submission" date="2021-05" db="EMBL/GenBank/DDBJ databases">
        <title>Novel species in genus Arthrobacter.</title>
        <authorList>
            <person name="Zhang G."/>
        </authorList>
    </citation>
    <scope>NUCLEOTIDE SEQUENCE [LARGE SCALE GENOMIC DNA]</scope>
    <source>
        <strain evidence="3">zg-ZUI227</strain>
    </source>
</reference>
<accession>A0A975M4Y9</accession>
<evidence type="ECO:0000313" key="2">
    <source>
        <dbReference type="EMBL" id="QWC10073.1"/>
    </source>
</evidence>
<name>A0A975M4Y9_9MICC</name>
<gene>
    <name evidence="2" type="ORF">KKR91_16790</name>
</gene>
<dbReference type="RefSeq" id="WP_210227154.1">
    <property type="nucleotide sequence ID" value="NZ_CP076022.1"/>
</dbReference>
<evidence type="ECO:0000256" key="1">
    <source>
        <dbReference type="SAM" id="MobiDB-lite"/>
    </source>
</evidence>
<dbReference type="EMBL" id="CP076022">
    <property type="protein sequence ID" value="QWC10073.1"/>
    <property type="molecule type" value="Genomic_DNA"/>
</dbReference>
<dbReference type="KEGG" id="ajg:KKR91_16790"/>